<organism evidence="3 4">
    <name type="scientific">Gymnopilus junonius</name>
    <name type="common">Spectacular rustgill mushroom</name>
    <name type="synonym">Gymnopilus spectabilis subsp. junonius</name>
    <dbReference type="NCBI Taxonomy" id="109634"/>
    <lineage>
        <taxon>Eukaryota</taxon>
        <taxon>Fungi</taxon>
        <taxon>Dikarya</taxon>
        <taxon>Basidiomycota</taxon>
        <taxon>Agaricomycotina</taxon>
        <taxon>Agaricomycetes</taxon>
        <taxon>Agaricomycetidae</taxon>
        <taxon>Agaricales</taxon>
        <taxon>Agaricineae</taxon>
        <taxon>Hymenogastraceae</taxon>
        <taxon>Gymnopilus</taxon>
    </lineage>
</organism>
<evidence type="ECO:0000256" key="2">
    <source>
        <dbReference type="SAM" id="MobiDB-lite"/>
    </source>
</evidence>
<dbReference type="Proteomes" id="UP000724874">
    <property type="component" value="Unassembled WGS sequence"/>
</dbReference>
<dbReference type="Gene3D" id="1.20.1170.10">
    <property type="match status" value="1"/>
</dbReference>
<name>A0A9P5TI32_GYMJU</name>
<sequence>MTQALGVQESLRKAHLVIEDVDNAAGTDLSALLTSVDNLLSHSRESANKLNSVIRNFVDVVIPVAQNSQYPFAKRLDHVKKTARKIADAANDNSAPFKSEVDGVKTGLVTLRDQVAKLKGQIATESAKQVDQLQQSIATIAEAVKAKYVALRYIHLAQLDLKTFKKPTSTTKPSDPAESESAPETPAVANGITGKGAAGKDTAAGAPKPFKFGAIFDAVSIVGKFFESHAALEKTQVELDAKLEELADLKRAVDKKNARLQQAGRETYALVTEFGGLINKIGNFDAIWSKLNADSAALNDYLESNNEPDEEIFIEKVQAEAPVYVKIRQALDDYCLRVQ</sequence>
<comment type="caution">
    <text evidence="3">The sequence shown here is derived from an EMBL/GenBank/DDBJ whole genome shotgun (WGS) entry which is preliminary data.</text>
</comment>
<keyword evidence="1" id="KW-0175">Coiled coil</keyword>
<reference evidence="3" key="1">
    <citation type="submission" date="2020-11" db="EMBL/GenBank/DDBJ databases">
        <authorList>
            <consortium name="DOE Joint Genome Institute"/>
            <person name="Ahrendt S."/>
            <person name="Riley R."/>
            <person name="Andreopoulos W."/>
            <person name="LaButti K."/>
            <person name="Pangilinan J."/>
            <person name="Ruiz-duenas F.J."/>
            <person name="Barrasa J.M."/>
            <person name="Sanchez-Garcia M."/>
            <person name="Camarero S."/>
            <person name="Miyauchi S."/>
            <person name="Serrano A."/>
            <person name="Linde D."/>
            <person name="Babiker R."/>
            <person name="Drula E."/>
            <person name="Ayuso-Fernandez I."/>
            <person name="Pacheco R."/>
            <person name="Padilla G."/>
            <person name="Ferreira P."/>
            <person name="Barriuso J."/>
            <person name="Kellner H."/>
            <person name="Castanera R."/>
            <person name="Alfaro M."/>
            <person name="Ramirez L."/>
            <person name="Pisabarro A.G."/>
            <person name="Kuo A."/>
            <person name="Tritt A."/>
            <person name="Lipzen A."/>
            <person name="He G."/>
            <person name="Yan M."/>
            <person name="Ng V."/>
            <person name="Cullen D."/>
            <person name="Martin F."/>
            <person name="Rosso M.-N."/>
            <person name="Henrissat B."/>
            <person name="Hibbett D."/>
            <person name="Martinez A.T."/>
            <person name="Grigoriev I.V."/>
        </authorList>
    </citation>
    <scope>NUCLEOTIDE SEQUENCE</scope>
    <source>
        <strain evidence="3">AH 44721</strain>
    </source>
</reference>
<evidence type="ECO:0000256" key="1">
    <source>
        <dbReference type="SAM" id="Coils"/>
    </source>
</evidence>
<protein>
    <submittedName>
        <fullName evidence="3">Uncharacterized protein</fullName>
    </submittedName>
</protein>
<gene>
    <name evidence="3" type="ORF">CPB84DRAFT_1793748</name>
</gene>
<evidence type="ECO:0000313" key="4">
    <source>
        <dbReference type="Proteomes" id="UP000724874"/>
    </source>
</evidence>
<feature type="coiled-coil region" evidence="1">
    <location>
        <begin position="229"/>
        <end position="266"/>
    </location>
</feature>
<keyword evidence="4" id="KW-1185">Reference proteome</keyword>
<dbReference type="OrthoDB" id="3034676at2759"/>
<evidence type="ECO:0000313" key="3">
    <source>
        <dbReference type="EMBL" id="KAF8878892.1"/>
    </source>
</evidence>
<dbReference type="EMBL" id="JADNYJ010000154">
    <property type="protein sequence ID" value="KAF8878892.1"/>
    <property type="molecule type" value="Genomic_DNA"/>
</dbReference>
<proteinExistence type="predicted"/>
<dbReference type="AlphaFoldDB" id="A0A9P5TI32"/>
<feature type="region of interest" description="Disordered" evidence="2">
    <location>
        <begin position="166"/>
        <end position="200"/>
    </location>
</feature>
<accession>A0A9P5TI32</accession>